<gene>
    <name evidence="1" type="ORF">PSON_ATCC_30995.1.T0090438</name>
</gene>
<dbReference type="AlphaFoldDB" id="A0A8S1KPL6"/>
<evidence type="ECO:0000313" key="2">
    <source>
        <dbReference type="Proteomes" id="UP000692954"/>
    </source>
</evidence>
<dbReference type="OrthoDB" id="286704at2759"/>
<comment type="caution">
    <text evidence="1">The sequence shown here is derived from an EMBL/GenBank/DDBJ whole genome shotgun (WGS) entry which is preliminary data.</text>
</comment>
<dbReference type="Proteomes" id="UP000692954">
    <property type="component" value="Unassembled WGS sequence"/>
</dbReference>
<name>A0A8S1KPL6_9CILI</name>
<reference evidence="1" key="1">
    <citation type="submission" date="2021-01" db="EMBL/GenBank/DDBJ databases">
        <authorList>
            <consortium name="Genoscope - CEA"/>
            <person name="William W."/>
        </authorList>
    </citation>
    <scope>NUCLEOTIDE SEQUENCE</scope>
</reference>
<evidence type="ECO:0000313" key="1">
    <source>
        <dbReference type="EMBL" id="CAD8055823.1"/>
    </source>
</evidence>
<organism evidence="1 2">
    <name type="scientific">Paramecium sonneborni</name>
    <dbReference type="NCBI Taxonomy" id="65129"/>
    <lineage>
        <taxon>Eukaryota</taxon>
        <taxon>Sar</taxon>
        <taxon>Alveolata</taxon>
        <taxon>Ciliophora</taxon>
        <taxon>Intramacronucleata</taxon>
        <taxon>Oligohymenophorea</taxon>
        <taxon>Peniculida</taxon>
        <taxon>Parameciidae</taxon>
        <taxon>Paramecium</taxon>
    </lineage>
</organism>
<proteinExistence type="predicted"/>
<sequence length="219" mass="26670">MEETFNNIYFKGQSYQTNSQMLDQANQSTISNHMNNFMNLYLQKVHLQMQLYKCDTEEQCHYYIEQLDRYLQQFCAAGKEFNNYKKFSINFNWSEYHKQNFITRILYDSKIYDTIMKIKSNYESERIEKLVSLIKQNKNNQIIEYCSDHLHQEEPIQIKTHSDLMRYWLQYSYCEDIGIDEIMDFERRLEKAITGLPDTEKQNPKLPLNWEKQILLKKK</sequence>
<dbReference type="EMBL" id="CAJJDN010000009">
    <property type="protein sequence ID" value="CAD8055823.1"/>
    <property type="molecule type" value="Genomic_DNA"/>
</dbReference>
<protein>
    <submittedName>
        <fullName evidence="1">Uncharacterized protein</fullName>
    </submittedName>
</protein>
<accession>A0A8S1KPL6</accession>
<keyword evidence="2" id="KW-1185">Reference proteome</keyword>